<name>A0A816TIB9_BRANA</name>
<organism evidence="2">
    <name type="scientific">Brassica napus</name>
    <name type="common">Rape</name>
    <dbReference type="NCBI Taxonomy" id="3708"/>
    <lineage>
        <taxon>Eukaryota</taxon>
        <taxon>Viridiplantae</taxon>
        <taxon>Streptophyta</taxon>
        <taxon>Embryophyta</taxon>
        <taxon>Tracheophyta</taxon>
        <taxon>Spermatophyta</taxon>
        <taxon>Magnoliopsida</taxon>
        <taxon>eudicotyledons</taxon>
        <taxon>Gunneridae</taxon>
        <taxon>Pentapetalae</taxon>
        <taxon>rosids</taxon>
        <taxon>malvids</taxon>
        <taxon>Brassicales</taxon>
        <taxon>Brassicaceae</taxon>
        <taxon>Brassiceae</taxon>
        <taxon>Brassica</taxon>
    </lineage>
</organism>
<keyword evidence="1" id="KW-0812">Transmembrane</keyword>
<dbReference type="AlphaFoldDB" id="A0A816TIB9"/>
<dbReference type="Proteomes" id="UP001295469">
    <property type="component" value="Chromosome A05"/>
</dbReference>
<keyword evidence="1" id="KW-1133">Transmembrane helix</keyword>
<proteinExistence type="predicted"/>
<dbReference type="EMBL" id="HG994359">
    <property type="protein sequence ID" value="CAF2095706.1"/>
    <property type="molecule type" value="Genomic_DNA"/>
</dbReference>
<accession>A0A816TIB9</accession>
<evidence type="ECO:0000313" key="2">
    <source>
        <dbReference type="EMBL" id="CAF2095706.1"/>
    </source>
</evidence>
<evidence type="ECO:0000256" key="1">
    <source>
        <dbReference type="SAM" id="Phobius"/>
    </source>
</evidence>
<sequence>MTVYDYNGNFPDFGLARNCPREKQAMVLEVSWVQLAMKLSNWDARRFSKNNGIDKIMFEKTQRDLSDMLHNWKNKRCKYNREKESFVFFFLFFFTEITNIFFENILIVYPLSYY</sequence>
<gene>
    <name evidence="2" type="ORF">DARMORV10_A05P11480.1</name>
</gene>
<reference evidence="2" key="1">
    <citation type="submission" date="2021-01" db="EMBL/GenBank/DDBJ databases">
        <authorList>
            <consortium name="Genoscope - CEA"/>
            <person name="William W."/>
        </authorList>
    </citation>
    <scope>NUCLEOTIDE SEQUENCE</scope>
</reference>
<protein>
    <submittedName>
        <fullName evidence="2">(rape) hypothetical protein</fullName>
    </submittedName>
</protein>
<keyword evidence="1" id="KW-0472">Membrane</keyword>
<feature type="transmembrane region" description="Helical" evidence="1">
    <location>
        <begin position="86"/>
        <end position="109"/>
    </location>
</feature>